<sequence>MCIRCHSRLTISRRRNYFFHAIFVILCISSFLALKKTKTNSSASIHARTVSTFQNILINKTTLNCVGDPLKKWCENQVQLCNSSLTVYNKLFVLTRAIILQPQYAKGKLIGGEDIQTVLNQPEQNEYFQFEKDFIKLSCNVENIQENIPNSHLLNVFSSLTTYETHPVTQIINETTIAVNRQDYANFYHTITDLYTVYLLCCFFRRDPKSVRILFLDAHPKGSLDILWSQLFHSYTRLGELKASPSIFYRELIWSQPQSQSEIDVQRYRKSAPSCFVKFREHVLKQFNINYKENEKVNCQALNVFFLVRHNYVAHPRNPSGKITRQLTNEQQILDDLKMKFSKYPNVNFSFNHFEESSMEQQLNVISQTDIFIGVHGAGLTHVLFMKPNRCLIELTTLLWESQHHFELMASINSINYRRCLTTDGSQDTSQTIFECVKSKIDRMCSLAPVQNDAQPIFSTLPRINGSISNSSIAF</sequence>
<keyword evidence="2" id="KW-0328">Glycosyltransferase</keyword>
<name>A0A817V0Y7_9BILA</name>
<evidence type="ECO:0000313" key="14">
    <source>
        <dbReference type="EMBL" id="CAF3358905.1"/>
    </source>
</evidence>
<dbReference type="EMBL" id="CAJNYD010001480">
    <property type="protein sequence ID" value="CAF3340341.1"/>
    <property type="molecule type" value="Genomic_DNA"/>
</dbReference>
<evidence type="ECO:0000313" key="13">
    <source>
        <dbReference type="EMBL" id="CAF3340341.1"/>
    </source>
</evidence>
<dbReference type="EMBL" id="CAJOBO010002794">
    <property type="protein sequence ID" value="CAF4468400.1"/>
    <property type="molecule type" value="Genomic_DNA"/>
</dbReference>
<comment type="caution">
    <text evidence="13">The sequence shown here is derived from an EMBL/GenBank/DDBJ whole genome shotgun (WGS) entry which is preliminary data.</text>
</comment>
<evidence type="ECO:0000256" key="4">
    <source>
        <dbReference type="ARBA" id="ARBA00022729"/>
    </source>
</evidence>
<evidence type="ECO:0000256" key="5">
    <source>
        <dbReference type="ARBA" id="ARBA00022824"/>
    </source>
</evidence>
<proteinExistence type="predicted"/>
<evidence type="ECO:0000313" key="15">
    <source>
        <dbReference type="EMBL" id="CAF4468400.1"/>
    </source>
</evidence>
<dbReference type="InterPro" id="IPR049625">
    <property type="entry name" value="Glyco_transf_61_cat"/>
</dbReference>
<dbReference type="GO" id="GO:0097363">
    <property type="term" value="F:protein O-acetylglucosaminyltransferase activity"/>
    <property type="evidence" value="ECO:0007669"/>
    <property type="project" value="UniProtKB-EC"/>
</dbReference>
<comment type="catalytic activity">
    <reaction evidence="10">
        <text>L-threonyl-[protein] + UDP-N-acetyl-alpha-D-glucosamine = 3-O-(N-acetyl-beta-D-glucosaminyl)-L-threonyl-[protein] + UDP + H(+)</text>
        <dbReference type="Rhea" id="RHEA:48908"/>
        <dbReference type="Rhea" id="RHEA-COMP:11060"/>
        <dbReference type="Rhea" id="RHEA-COMP:12252"/>
        <dbReference type="ChEBI" id="CHEBI:15378"/>
        <dbReference type="ChEBI" id="CHEBI:30013"/>
        <dbReference type="ChEBI" id="CHEBI:57705"/>
        <dbReference type="ChEBI" id="CHEBI:58223"/>
        <dbReference type="ChEBI" id="CHEBI:90840"/>
        <dbReference type="EC" id="2.4.1.255"/>
    </reaction>
</comment>
<dbReference type="EC" id="2.4.1.255" evidence="1"/>
<dbReference type="Proteomes" id="UP000663865">
    <property type="component" value="Unassembled WGS sequence"/>
</dbReference>
<evidence type="ECO:0000256" key="11">
    <source>
        <dbReference type="SAM" id="Phobius"/>
    </source>
</evidence>
<keyword evidence="6" id="KW-0325">Glycoprotein</keyword>
<protein>
    <recommendedName>
        <fullName evidence="7">EGF domain-specific O-linked N-acetylglucosamine transferase</fullName>
        <ecNumber evidence="1">2.4.1.255</ecNumber>
    </recommendedName>
    <alternativeName>
        <fullName evidence="8">Extracellular O-linked N-acetylglucosamine transferase</fullName>
    </alternativeName>
</protein>
<keyword evidence="11" id="KW-1133">Transmembrane helix</keyword>
<evidence type="ECO:0000256" key="7">
    <source>
        <dbReference type="ARBA" id="ARBA00040944"/>
    </source>
</evidence>
<organism evidence="13 16">
    <name type="scientific">Rotaria socialis</name>
    <dbReference type="NCBI Taxonomy" id="392032"/>
    <lineage>
        <taxon>Eukaryota</taxon>
        <taxon>Metazoa</taxon>
        <taxon>Spiralia</taxon>
        <taxon>Gnathifera</taxon>
        <taxon>Rotifera</taxon>
        <taxon>Eurotatoria</taxon>
        <taxon>Bdelloidea</taxon>
        <taxon>Philodinida</taxon>
        <taxon>Philodinidae</taxon>
        <taxon>Rotaria</taxon>
    </lineage>
</organism>
<evidence type="ECO:0000256" key="1">
    <source>
        <dbReference type="ARBA" id="ARBA00011970"/>
    </source>
</evidence>
<gene>
    <name evidence="15" type="ORF">HFQ381_LOCUS25243</name>
    <name evidence="14" type="ORF">KIK155_LOCUS4302</name>
    <name evidence="13" type="ORF">LUA448_LOCUS12086</name>
</gene>
<keyword evidence="4" id="KW-0732">Signal</keyword>
<dbReference type="Proteomes" id="UP000663833">
    <property type="component" value="Unassembled WGS sequence"/>
</dbReference>
<dbReference type="PANTHER" id="PTHR20961">
    <property type="entry name" value="GLYCOSYLTRANSFERASE"/>
    <property type="match status" value="1"/>
</dbReference>
<dbReference type="Pfam" id="PF04577">
    <property type="entry name" value="Glyco_transf_61"/>
    <property type="match status" value="1"/>
</dbReference>
<dbReference type="Proteomes" id="UP000663851">
    <property type="component" value="Unassembled WGS sequence"/>
</dbReference>
<keyword evidence="3" id="KW-0808">Transferase</keyword>
<keyword evidence="5" id="KW-0256">Endoplasmic reticulum</keyword>
<evidence type="ECO:0000256" key="8">
    <source>
        <dbReference type="ARBA" id="ARBA00042574"/>
    </source>
</evidence>
<dbReference type="AlphaFoldDB" id="A0A817V0Y7"/>
<dbReference type="InterPro" id="IPR007657">
    <property type="entry name" value="Glycosyltransferase_61"/>
</dbReference>
<keyword evidence="11" id="KW-0812">Transmembrane</keyword>
<dbReference type="PANTHER" id="PTHR20961:SF148">
    <property type="entry name" value="EGF DOMAIN-SPECIFIC O-LINKED N-ACETYLGLUCOSAMINE TRANSFERASE"/>
    <property type="match status" value="1"/>
</dbReference>
<reference evidence="13" key="1">
    <citation type="submission" date="2021-02" db="EMBL/GenBank/DDBJ databases">
        <authorList>
            <person name="Nowell W R."/>
        </authorList>
    </citation>
    <scope>NUCLEOTIDE SEQUENCE</scope>
</reference>
<evidence type="ECO:0000313" key="16">
    <source>
        <dbReference type="Proteomes" id="UP000663833"/>
    </source>
</evidence>
<evidence type="ECO:0000256" key="10">
    <source>
        <dbReference type="ARBA" id="ARBA00049432"/>
    </source>
</evidence>
<comment type="catalytic activity">
    <reaction evidence="9">
        <text>L-seryl-[protein] + UDP-N-acetyl-alpha-D-glucosamine = 3-O-(N-acetyl-beta-D-glucosaminyl)-L-seryl-[protein] + UDP + H(+)</text>
        <dbReference type="Rhea" id="RHEA:48904"/>
        <dbReference type="Rhea" id="RHEA-COMP:9863"/>
        <dbReference type="Rhea" id="RHEA-COMP:12251"/>
        <dbReference type="ChEBI" id="CHEBI:15378"/>
        <dbReference type="ChEBI" id="CHEBI:29999"/>
        <dbReference type="ChEBI" id="CHEBI:57705"/>
        <dbReference type="ChEBI" id="CHEBI:58223"/>
        <dbReference type="ChEBI" id="CHEBI:90838"/>
        <dbReference type="EC" id="2.4.1.255"/>
    </reaction>
</comment>
<evidence type="ECO:0000256" key="3">
    <source>
        <dbReference type="ARBA" id="ARBA00022679"/>
    </source>
</evidence>
<evidence type="ECO:0000259" key="12">
    <source>
        <dbReference type="Pfam" id="PF04577"/>
    </source>
</evidence>
<keyword evidence="11" id="KW-0472">Membrane</keyword>
<dbReference type="EMBL" id="CAJNYV010000377">
    <property type="protein sequence ID" value="CAF3358905.1"/>
    <property type="molecule type" value="Genomic_DNA"/>
</dbReference>
<accession>A0A817V0Y7</accession>
<evidence type="ECO:0000256" key="9">
    <source>
        <dbReference type="ARBA" id="ARBA00048317"/>
    </source>
</evidence>
<feature type="transmembrane region" description="Helical" evidence="11">
    <location>
        <begin position="17"/>
        <end position="34"/>
    </location>
</feature>
<feature type="domain" description="Glycosyltransferase 61 catalytic" evidence="12">
    <location>
        <begin position="187"/>
        <end position="393"/>
    </location>
</feature>
<evidence type="ECO:0000256" key="6">
    <source>
        <dbReference type="ARBA" id="ARBA00023180"/>
    </source>
</evidence>
<evidence type="ECO:0000256" key="2">
    <source>
        <dbReference type="ARBA" id="ARBA00022676"/>
    </source>
</evidence>